<organism evidence="2">
    <name type="scientific">Anopheles braziliensis</name>
    <dbReference type="NCBI Taxonomy" id="58242"/>
    <lineage>
        <taxon>Eukaryota</taxon>
        <taxon>Metazoa</taxon>
        <taxon>Ecdysozoa</taxon>
        <taxon>Arthropoda</taxon>
        <taxon>Hexapoda</taxon>
        <taxon>Insecta</taxon>
        <taxon>Pterygota</taxon>
        <taxon>Neoptera</taxon>
        <taxon>Endopterygota</taxon>
        <taxon>Diptera</taxon>
        <taxon>Nematocera</taxon>
        <taxon>Culicoidea</taxon>
        <taxon>Culicidae</taxon>
        <taxon>Anophelinae</taxon>
        <taxon>Anopheles</taxon>
    </lineage>
</organism>
<keyword evidence="1" id="KW-0732">Signal</keyword>
<proteinExistence type="predicted"/>
<dbReference type="AlphaFoldDB" id="A0A2M3ZWM6"/>
<reference evidence="2" key="1">
    <citation type="submission" date="2018-01" db="EMBL/GenBank/DDBJ databases">
        <title>An insight into the sialome of Amazonian anophelines.</title>
        <authorList>
            <person name="Ribeiro J.M."/>
            <person name="Scarpassa V."/>
            <person name="Calvo E."/>
        </authorList>
    </citation>
    <scope>NUCLEOTIDE SEQUENCE</scope>
    <source>
        <tissue evidence="2">Salivary glands</tissue>
    </source>
</reference>
<accession>A0A2M3ZWM6</accession>
<protein>
    <submittedName>
        <fullName evidence="2">Putative secreted peptide</fullName>
    </submittedName>
</protein>
<feature type="chain" id="PRO_5014649667" evidence="1">
    <location>
        <begin position="18"/>
        <end position="74"/>
    </location>
</feature>
<dbReference type="EMBL" id="GGFM01012158">
    <property type="protein sequence ID" value="MBW32909.1"/>
    <property type="molecule type" value="Transcribed_RNA"/>
</dbReference>
<sequence>MGQTSLQVSWLLIFVFALRNQRSFFLVFENGHHRHEPENRKGCQMKCSIFRRSLLDSVVREHSPGLLRLPGCES</sequence>
<feature type="signal peptide" evidence="1">
    <location>
        <begin position="1"/>
        <end position="17"/>
    </location>
</feature>
<evidence type="ECO:0000313" key="2">
    <source>
        <dbReference type="EMBL" id="MBW32909.1"/>
    </source>
</evidence>
<name>A0A2M3ZWM6_9DIPT</name>
<evidence type="ECO:0000256" key="1">
    <source>
        <dbReference type="SAM" id="SignalP"/>
    </source>
</evidence>